<dbReference type="Gene3D" id="1.10.287.1240">
    <property type="match status" value="1"/>
</dbReference>
<dbReference type="Pfam" id="PF00929">
    <property type="entry name" value="RNase_T"/>
    <property type="match status" value="1"/>
</dbReference>
<dbReference type="Pfam" id="PF08411">
    <property type="entry name" value="ExoI_SH3"/>
    <property type="match status" value="1"/>
</dbReference>
<dbReference type="NCBIfam" id="NF008746">
    <property type="entry name" value="PRK11779.1"/>
    <property type="match status" value="1"/>
</dbReference>
<name>A0ABT7SL36_9GAMM</name>
<gene>
    <name evidence="17" type="primary">sbcB</name>
    <name evidence="17" type="ORF">QEZ41_01170</name>
</gene>
<evidence type="ECO:0000256" key="2">
    <source>
        <dbReference type="ARBA" id="ARBA00001946"/>
    </source>
</evidence>
<evidence type="ECO:0000256" key="8">
    <source>
        <dbReference type="ARBA" id="ARBA00022801"/>
    </source>
</evidence>
<feature type="domain" description="ExoI SH3-like" evidence="15">
    <location>
        <begin position="195"/>
        <end position="348"/>
    </location>
</feature>
<evidence type="ECO:0000256" key="11">
    <source>
        <dbReference type="ARBA" id="ARBA00023125"/>
    </source>
</evidence>
<evidence type="ECO:0000256" key="9">
    <source>
        <dbReference type="ARBA" id="ARBA00022839"/>
    </source>
</evidence>
<protein>
    <recommendedName>
        <fullName evidence="4 14">Exodeoxyribonuclease I</fullName>
        <ecNumber evidence="3 14">3.1.11.1</ecNumber>
    </recommendedName>
</protein>
<accession>A0ABT7SL36</accession>
<dbReference type="InterPro" id="IPR013620">
    <property type="entry name" value="Exonuc_1_SH3"/>
</dbReference>
<evidence type="ECO:0000256" key="5">
    <source>
        <dbReference type="ARBA" id="ARBA00022722"/>
    </source>
</evidence>
<dbReference type="CDD" id="cd06138">
    <property type="entry name" value="ExoI_N"/>
    <property type="match status" value="1"/>
</dbReference>
<dbReference type="EC" id="3.1.11.1" evidence="3 14"/>
<keyword evidence="11" id="KW-0238">DNA-binding</keyword>
<dbReference type="SMART" id="SM00479">
    <property type="entry name" value="EXOIII"/>
    <property type="match status" value="1"/>
</dbReference>
<dbReference type="Gene3D" id="3.30.420.10">
    <property type="entry name" value="Ribonuclease H-like superfamily/Ribonuclease H"/>
    <property type="match status" value="1"/>
</dbReference>
<comment type="catalytic activity">
    <reaction evidence="1 14">
        <text>Exonucleolytic cleavage in the 3'- to 5'-direction to yield nucleoside 5'-phosphates.</text>
        <dbReference type="EC" id="3.1.11.1"/>
    </reaction>
</comment>
<dbReference type="InterPro" id="IPR036397">
    <property type="entry name" value="RNaseH_sf"/>
</dbReference>
<keyword evidence="6" id="KW-0479">Metal-binding</keyword>
<evidence type="ECO:0000256" key="4">
    <source>
        <dbReference type="ARBA" id="ARBA00019900"/>
    </source>
</evidence>
<keyword evidence="9 14" id="KW-0269">Exonuclease</keyword>
<reference evidence="17 18" key="1">
    <citation type="submission" date="2023-06" db="EMBL/GenBank/DDBJ databases">
        <title>Thiopseudomonas sp. CY1220 draft genome sequence.</title>
        <authorList>
            <person name="Zhao G."/>
            <person name="An M."/>
        </authorList>
    </citation>
    <scope>NUCLEOTIDE SEQUENCE [LARGE SCALE GENOMIC DNA]</scope>
    <source>
        <strain evidence="17 18">CY1220</strain>
    </source>
</reference>
<dbReference type="EMBL" id="JAUCDY010000001">
    <property type="protein sequence ID" value="MDM7856895.1"/>
    <property type="molecule type" value="Genomic_DNA"/>
</dbReference>
<keyword evidence="7 14" id="KW-0227">DNA damage</keyword>
<evidence type="ECO:0000313" key="17">
    <source>
        <dbReference type="EMBL" id="MDM7856895.1"/>
    </source>
</evidence>
<keyword evidence="18" id="KW-1185">Reference proteome</keyword>
<proteinExistence type="predicted"/>
<evidence type="ECO:0000259" key="15">
    <source>
        <dbReference type="PROSITE" id="PS51784"/>
    </source>
</evidence>
<comment type="caution">
    <text evidence="17">The sequence shown here is derived from an EMBL/GenBank/DDBJ whole genome shotgun (WGS) entry which is preliminary data.</text>
</comment>
<dbReference type="Gene3D" id="3.30.1520.20">
    <property type="entry name" value="Exonuclease ExoI, domain 2"/>
    <property type="match status" value="1"/>
</dbReference>
<keyword evidence="8 14" id="KW-0378">Hydrolase</keyword>
<dbReference type="GO" id="GO:0008310">
    <property type="term" value="F:single-stranded DNA 3'-5' DNA exonuclease activity"/>
    <property type="evidence" value="ECO:0007669"/>
    <property type="project" value="UniProtKB-EC"/>
</dbReference>
<evidence type="ECO:0000256" key="13">
    <source>
        <dbReference type="ARBA" id="ARBA00046792"/>
    </source>
</evidence>
<evidence type="ECO:0000259" key="16">
    <source>
        <dbReference type="PROSITE" id="PS51785"/>
    </source>
</evidence>
<dbReference type="PROSITE" id="PS51784">
    <property type="entry name" value="EXOI_SH3"/>
    <property type="match status" value="1"/>
</dbReference>
<dbReference type="Gene3D" id="1.20.1280.70">
    <property type="entry name" value="Exonuclease ExoI, domain 3"/>
    <property type="match status" value="1"/>
</dbReference>
<sequence>MTASIFWYDFETTGINPRADRALQVAGIRTNENLEEITEPLNLYCQLSDDILPHPIASLITGITVEQMQHGLPEHEFIAQLQAELARPGTCTAGYNSIRFDDEVTRYTLYRNFYDPYAREWQGGNSRWDILDALRCAWALRPEGIQWPLNEHVRNTFKLELLTQANGIAHGQAHDALADVRATIAMARLLKEQQPKLYEYLYGLRLKNAVLDNLVIGQPAVHISGRFSVERHCLAIVLPVFKHPTNANAYVVCDLQSDITPLIELDGQQIKDRLYTRHSELAEDELPIPLKLIHTNKCPVVLPMSVLREQDIQRLAIDEQRWQANYKKLLAYQSELAEKLAVVFAAEEFAGIADPEQQLYQGFLKDRDRALSNRVKQATPEELAVQQWPFDDERLPELLFRYRARNYPASLTEAELKQWHVFCRNRLVDKQAGAPLTVQEYMAAFSQLSSEQQNSTLMQGWLARVRRLERFYKIT</sequence>
<evidence type="ECO:0000256" key="1">
    <source>
        <dbReference type="ARBA" id="ARBA00000563"/>
    </source>
</evidence>
<evidence type="ECO:0000313" key="18">
    <source>
        <dbReference type="Proteomes" id="UP001241056"/>
    </source>
</evidence>
<keyword evidence="12 14" id="KW-0234">DNA repair</keyword>
<dbReference type="InterPro" id="IPR058561">
    <property type="entry name" value="Exonuc_1_C"/>
</dbReference>
<dbReference type="InterPro" id="IPR013520">
    <property type="entry name" value="Ribonucl_H"/>
</dbReference>
<evidence type="ECO:0000256" key="3">
    <source>
        <dbReference type="ARBA" id="ARBA00012108"/>
    </source>
</evidence>
<dbReference type="PIRSF" id="PIRSF000977">
    <property type="entry name" value="Exodeoxyribonuclease_I"/>
    <property type="match status" value="1"/>
</dbReference>
<dbReference type="PROSITE" id="PS51785">
    <property type="entry name" value="EXOI_C"/>
    <property type="match status" value="1"/>
</dbReference>
<feature type="domain" description="ExoI C-terminal" evidence="16">
    <location>
        <begin position="351"/>
        <end position="475"/>
    </location>
</feature>
<dbReference type="SUPFAM" id="SSF53098">
    <property type="entry name" value="Ribonuclease H-like"/>
    <property type="match status" value="1"/>
</dbReference>
<organism evidence="17 18">
    <name type="scientific">Thiopseudomonas acetoxidans</name>
    <dbReference type="NCBI Taxonomy" id="3041622"/>
    <lineage>
        <taxon>Bacteria</taxon>
        <taxon>Pseudomonadati</taxon>
        <taxon>Pseudomonadota</taxon>
        <taxon>Gammaproteobacteria</taxon>
        <taxon>Pseudomonadales</taxon>
        <taxon>Pseudomonadaceae</taxon>
        <taxon>Thiopseudomonas</taxon>
    </lineage>
</organism>
<dbReference type="InterPro" id="IPR034747">
    <property type="entry name" value="EXOI_SH3"/>
</dbReference>
<keyword evidence="10" id="KW-0460">Magnesium</keyword>
<evidence type="ECO:0000256" key="12">
    <source>
        <dbReference type="ARBA" id="ARBA00023204"/>
    </source>
</evidence>
<dbReference type="InterPro" id="IPR038649">
    <property type="entry name" value="EXOI_SH3_sf"/>
</dbReference>
<evidence type="ECO:0000256" key="6">
    <source>
        <dbReference type="ARBA" id="ARBA00022723"/>
    </source>
</evidence>
<dbReference type="Proteomes" id="UP001241056">
    <property type="component" value="Unassembled WGS sequence"/>
</dbReference>
<evidence type="ECO:0000256" key="7">
    <source>
        <dbReference type="ARBA" id="ARBA00022763"/>
    </source>
</evidence>
<evidence type="ECO:0000256" key="10">
    <source>
        <dbReference type="ARBA" id="ARBA00022842"/>
    </source>
</evidence>
<comment type="cofactor">
    <cofactor evidence="2">
        <name>Mg(2+)</name>
        <dbReference type="ChEBI" id="CHEBI:18420"/>
    </cofactor>
</comment>
<keyword evidence="5 14" id="KW-0540">Nuclease</keyword>
<dbReference type="InterPro" id="IPR012337">
    <property type="entry name" value="RNaseH-like_sf"/>
</dbReference>
<evidence type="ECO:0000256" key="14">
    <source>
        <dbReference type="PIRNR" id="PIRNR000977"/>
    </source>
</evidence>
<dbReference type="RefSeq" id="WP_289409525.1">
    <property type="nucleotide sequence ID" value="NZ_JAUCDY010000001.1"/>
</dbReference>
<comment type="subunit">
    <text evidence="13">Monomer. Interacts with ssb (via C-terminus); this interaction stimulates the exonuclease activity by recruiting the enzyme to its substrate.</text>
</comment>
<dbReference type="InterPro" id="IPR023607">
    <property type="entry name" value="Exodeoxyribonuclease_I"/>
</dbReference>
<dbReference type="Pfam" id="PF26016">
    <property type="entry name" value="ExoI_C"/>
    <property type="match status" value="1"/>
</dbReference>